<reference evidence="1" key="1">
    <citation type="submission" date="2021-02" db="EMBL/GenBank/DDBJ databases">
        <authorList>
            <consortium name="DOE Joint Genome Institute"/>
            <person name="Ahrendt S."/>
            <person name="Looney B.P."/>
            <person name="Miyauchi S."/>
            <person name="Morin E."/>
            <person name="Drula E."/>
            <person name="Courty P.E."/>
            <person name="Chicoki N."/>
            <person name="Fauchery L."/>
            <person name="Kohler A."/>
            <person name="Kuo A."/>
            <person name="Labutti K."/>
            <person name="Pangilinan J."/>
            <person name="Lipzen A."/>
            <person name="Riley R."/>
            <person name="Andreopoulos W."/>
            <person name="He G."/>
            <person name="Johnson J."/>
            <person name="Barry K.W."/>
            <person name="Grigoriev I.V."/>
            <person name="Nagy L."/>
            <person name="Hibbett D."/>
            <person name="Henrissat B."/>
            <person name="Matheny P.B."/>
            <person name="Labbe J."/>
            <person name="Martin F."/>
        </authorList>
    </citation>
    <scope>NUCLEOTIDE SEQUENCE</scope>
    <source>
        <strain evidence="1">EC-137</strain>
    </source>
</reference>
<keyword evidence="2" id="KW-1185">Reference proteome</keyword>
<evidence type="ECO:0000313" key="1">
    <source>
        <dbReference type="EMBL" id="KAI0027025.1"/>
    </source>
</evidence>
<reference evidence="1" key="2">
    <citation type="journal article" date="2022" name="New Phytol.">
        <title>Evolutionary transition to the ectomycorrhizal habit in the genomes of a hyperdiverse lineage of mushroom-forming fungi.</title>
        <authorList>
            <person name="Looney B."/>
            <person name="Miyauchi S."/>
            <person name="Morin E."/>
            <person name="Drula E."/>
            <person name="Courty P.E."/>
            <person name="Kohler A."/>
            <person name="Kuo A."/>
            <person name="LaButti K."/>
            <person name="Pangilinan J."/>
            <person name="Lipzen A."/>
            <person name="Riley R."/>
            <person name="Andreopoulos W."/>
            <person name="He G."/>
            <person name="Johnson J."/>
            <person name="Nolan M."/>
            <person name="Tritt A."/>
            <person name="Barry K.W."/>
            <person name="Grigoriev I.V."/>
            <person name="Nagy L.G."/>
            <person name="Hibbett D."/>
            <person name="Henrissat B."/>
            <person name="Matheny P.B."/>
            <person name="Labbe J."/>
            <person name="Martin F.M."/>
        </authorList>
    </citation>
    <scope>NUCLEOTIDE SEQUENCE</scope>
    <source>
        <strain evidence="1">EC-137</strain>
    </source>
</reference>
<comment type="caution">
    <text evidence="1">The sequence shown here is derived from an EMBL/GenBank/DDBJ whole genome shotgun (WGS) entry which is preliminary data.</text>
</comment>
<proteinExistence type="predicted"/>
<organism evidence="1 2">
    <name type="scientific">Vararia minispora EC-137</name>
    <dbReference type="NCBI Taxonomy" id="1314806"/>
    <lineage>
        <taxon>Eukaryota</taxon>
        <taxon>Fungi</taxon>
        <taxon>Dikarya</taxon>
        <taxon>Basidiomycota</taxon>
        <taxon>Agaricomycotina</taxon>
        <taxon>Agaricomycetes</taxon>
        <taxon>Russulales</taxon>
        <taxon>Lachnocladiaceae</taxon>
        <taxon>Vararia</taxon>
    </lineage>
</organism>
<sequence length="325" mass="37153">MFHSLPTQAWESLVQDRFMLSFETLLQSFSSWGNRGDLLSPYKTSQLAHLVCMTNAAIFQQQDPKTVAPISDVTTVEEYTYRSCLFELIVDKEDFSSQVRRDVLLSSLRYSPPSFMCIQRLVLFMRTILSYALLPDSPVAAHTDIWKSILYDLHELTMELDFRFLPDESCRIIWKIYQVFGRDNLMPEAERLPWDGDTRTDLNAIFEQWPVLEETLRSLADAIVAQAHSRSVVLRSSALAIVLSAEFKVQSRRKRRRALRGGDNQENHEDSSEGRVVRRCSSAPAIALYTEHDSRQPVDSEDKDYGDIGLDPHPASGHIPPDNIV</sequence>
<evidence type="ECO:0000313" key="2">
    <source>
        <dbReference type="Proteomes" id="UP000814128"/>
    </source>
</evidence>
<protein>
    <submittedName>
        <fullName evidence="1">Uncharacterized protein</fullName>
    </submittedName>
</protein>
<gene>
    <name evidence="1" type="ORF">K488DRAFT_74879</name>
</gene>
<dbReference type="Proteomes" id="UP000814128">
    <property type="component" value="Unassembled WGS sequence"/>
</dbReference>
<accession>A0ACB8Q6B7</accession>
<dbReference type="EMBL" id="MU274041">
    <property type="protein sequence ID" value="KAI0027025.1"/>
    <property type="molecule type" value="Genomic_DNA"/>
</dbReference>
<name>A0ACB8Q6B7_9AGAM</name>